<protein>
    <submittedName>
        <fullName evidence="1">Uncharacterized protein</fullName>
    </submittedName>
</protein>
<keyword evidence="2" id="KW-1185">Reference proteome</keyword>
<accession>A0A2V2A3R2</accession>
<dbReference type="AlphaFoldDB" id="A0A2V2A3R2"/>
<dbReference type="Proteomes" id="UP000245655">
    <property type="component" value="Unassembled WGS sequence"/>
</dbReference>
<proteinExistence type="predicted"/>
<comment type="caution">
    <text evidence="1">The sequence shown here is derived from an EMBL/GenBank/DDBJ whole genome shotgun (WGS) entry which is preliminary data.</text>
</comment>
<dbReference type="EMBL" id="QGGM01000005">
    <property type="protein sequence ID" value="PWK13279.1"/>
    <property type="molecule type" value="Genomic_DNA"/>
</dbReference>
<reference evidence="1 2" key="1">
    <citation type="submission" date="2018-05" db="EMBL/GenBank/DDBJ databases">
        <title>Genomic Encyclopedia of Type Strains, Phase IV (KMG-IV): sequencing the most valuable type-strain genomes for metagenomic binning, comparative biology and taxonomic classification.</title>
        <authorList>
            <person name="Goeker M."/>
        </authorList>
    </citation>
    <scope>NUCLEOTIDE SEQUENCE [LARGE SCALE GENOMIC DNA]</scope>
    <source>
        <strain evidence="1 2">DSM 7229</strain>
    </source>
</reference>
<dbReference type="PROSITE" id="PS51257">
    <property type="entry name" value="PROKAR_LIPOPROTEIN"/>
    <property type="match status" value="1"/>
</dbReference>
<dbReference type="RefSeq" id="WP_211181257.1">
    <property type="nucleotide sequence ID" value="NZ_CAJGZY010000005.1"/>
</dbReference>
<organism evidence="1 2">
    <name type="scientific">Psychrobacter immobilis</name>
    <dbReference type="NCBI Taxonomy" id="498"/>
    <lineage>
        <taxon>Bacteria</taxon>
        <taxon>Pseudomonadati</taxon>
        <taxon>Pseudomonadota</taxon>
        <taxon>Gammaproteobacteria</taxon>
        <taxon>Moraxellales</taxon>
        <taxon>Moraxellaceae</taxon>
        <taxon>Psychrobacter</taxon>
    </lineage>
</organism>
<gene>
    <name evidence="1" type="ORF">C8D84_10592</name>
</gene>
<evidence type="ECO:0000313" key="2">
    <source>
        <dbReference type="Proteomes" id="UP000245655"/>
    </source>
</evidence>
<name>A0A2V2A3R2_PSYIM</name>
<sequence>MYKFTPLSTLVFIIYGCILSSISWAEAAESKLDASFYMSKICTAYMSKDGHEYCDDGYIIKSETLNNGEVIETVLMNGIGHYGWNHTSLKKIDKDTYHVYIGCGNPCGANMLFGRGGKEQYFGRYFTFDLNSRCSIGYNNDKQLWTASRFFSDKEIDFPSTYDPDAFAAYPKYNVEFDKKGRLIVKEYFSEEVIQTLPNPCSHN</sequence>
<evidence type="ECO:0000313" key="1">
    <source>
        <dbReference type="EMBL" id="PWK13279.1"/>
    </source>
</evidence>